<protein>
    <submittedName>
        <fullName evidence="1">Uncharacterized protein</fullName>
    </submittedName>
</protein>
<dbReference type="Proteomes" id="UP000236569">
    <property type="component" value="Unassembled WGS sequence"/>
</dbReference>
<gene>
    <name evidence="1" type="ORF">DAERI_160062</name>
</gene>
<comment type="caution">
    <text evidence="1">The sequence shown here is derived from an EMBL/GenBank/DDBJ whole genome shotgun (WGS) entry which is preliminary data.</text>
</comment>
<dbReference type="EMBL" id="BFAG01000016">
    <property type="protein sequence ID" value="GBF07684.1"/>
    <property type="molecule type" value="Genomic_DNA"/>
</dbReference>
<name>A0A2I9CZL8_9DEIO</name>
<proteinExistence type="predicted"/>
<dbReference type="AlphaFoldDB" id="A0A2I9CZL8"/>
<evidence type="ECO:0000313" key="2">
    <source>
        <dbReference type="Proteomes" id="UP000236569"/>
    </source>
</evidence>
<reference evidence="2" key="1">
    <citation type="submission" date="2018-01" db="EMBL/GenBank/DDBJ databases">
        <title>Draft Genome Sequence of the Radioresistant Bacterium Deinococcus aerius TR0125, Isolated from the Higher Atmosphere above Japan.</title>
        <authorList>
            <person name="Satoh K."/>
            <person name="Arai H."/>
            <person name="Sanzen T."/>
            <person name="Kawaguchi Y."/>
            <person name="Hayashi H."/>
            <person name="Yokobori S."/>
            <person name="Yamagishi A."/>
            <person name="Oono Y."/>
            <person name="Narumi I."/>
        </authorList>
    </citation>
    <scope>NUCLEOTIDE SEQUENCE [LARGE SCALE GENOMIC DNA]</scope>
    <source>
        <strain evidence="2">TR0125</strain>
    </source>
</reference>
<organism evidence="1 2">
    <name type="scientific">Deinococcus aerius</name>
    <dbReference type="NCBI Taxonomy" id="200253"/>
    <lineage>
        <taxon>Bacteria</taxon>
        <taxon>Thermotogati</taxon>
        <taxon>Deinococcota</taxon>
        <taxon>Deinococci</taxon>
        <taxon>Deinococcales</taxon>
        <taxon>Deinococcaceae</taxon>
        <taxon>Deinococcus</taxon>
    </lineage>
</organism>
<sequence length="283" mass="30871">MGRSMAEHSSRTRHWRGVACALLLSLLAPAGAETSMLVASNGPEWKLLLDIQARVPGFAGFVLQPRQNGHSRAVPLLVFPNLAAQAAVAVRETFNLPALPVAIPARYSARTLVEAVRRIAAKQPSAQPVVDFGLNRVVVDSPRSYLDELAREWGVPRALLVAREEKPQFEEKLLVRGQITAGKPLEGLLRVQVRNTLDRPAAFAYGCSGFLPLRVLTSRGQPLPEEPGESIPICTDELMLIVLQPGEAREFPGLALRVKAPPAGKYLLKTERGALLPLTIWPR</sequence>
<keyword evidence="2" id="KW-1185">Reference proteome</keyword>
<accession>A0A2I9CZL8</accession>
<evidence type="ECO:0000313" key="1">
    <source>
        <dbReference type="EMBL" id="GBF07684.1"/>
    </source>
</evidence>